<dbReference type="PROSITE" id="PS01102">
    <property type="entry name" value="ZF_DKSA_1"/>
    <property type="match status" value="1"/>
</dbReference>
<evidence type="ECO:0000256" key="2">
    <source>
        <dbReference type="ARBA" id="ARBA00022771"/>
    </source>
</evidence>
<dbReference type="InterPro" id="IPR000962">
    <property type="entry name" value="Znf_DskA_TraR"/>
</dbReference>
<dbReference type="Pfam" id="PF01258">
    <property type="entry name" value="zf-dskA_traR"/>
    <property type="match status" value="1"/>
</dbReference>
<organism evidence="6">
    <name type="scientific">candidate division WOR-3 bacterium</name>
    <dbReference type="NCBI Taxonomy" id="2052148"/>
    <lineage>
        <taxon>Bacteria</taxon>
        <taxon>Bacteria division WOR-3</taxon>
    </lineage>
</organism>
<sequence length="116" mass="13764">MKTINIERFKNMLLEEKKRILKNLKSEKEDEERIGESWSEPRDLEDWAHISLTEDLKSKLASRDISTLMEIEEALRRINRGTYGICEKCGAAIEEERLELIPWTRYCSKCAREMSR</sequence>
<evidence type="ECO:0000256" key="3">
    <source>
        <dbReference type="ARBA" id="ARBA00022833"/>
    </source>
</evidence>
<dbReference type="PANTHER" id="PTHR33823:SF4">
    <property type="entry name" value="GENERAL STRESS PROTEIN 16O"/>
    <property type="match status" value="1"/>
</dbReference>
<dbReference type="PROSITE" id="PS51128">
    <property type="entry name" value="ZF_DKSA_2"/>
    <property type="match status" value="1"/>
</dbReference>
<evidence type="ECO:0000256" key="4">
    <source>
        <dbReference type="PROSITE-ProRule" id="PRU00510"/>
    </source>
</evidence>
<gene>
    <name evidence="6" type="ORF">ENG67_06915</name>
</gene>
<evidence type="ECO:0000256" key="1">
    <source>
        <dbReference type="ARBA" id="ARBA00022723"/>
    </source>
</evidence>
<accession>A0A7C1B4R5</accession>
<evidence type="ECO:0000259" key="5">
    <source>
        <dbReference type="Pfam" id="PF01258"/>
    </source>
</evidence>
<dbReference type="AlphaFoldDB" id="A0A7C1B4R5"/>
<dbReference type="InterPro" id="IPR020458">
    <property type="entry name" value="Znf_DskA_TraR_CS"/>
</dbReference>
<dbReference type="PANTHER" id="PTHR33823">
    <property type="entry name" value="RNA POLYMERASE-BINDING TRANSCRIPTION FACTOR DKSA-RELATED"/>
    <property type="match status" value="1"/>
</dbReference>
<dbReference type="EMBL" id="DRBW01000253">
    <property type="protein sequence ID" value="HDM90919.1"/>
    <property type="molecule type" value="Genomic_DNA"/>
</dbReference>
<dbReference type="InterPro" id="IPR037187">
    <property type="entry name" value="DnaK_N"/>
</dbReference>
<protein>
    <submittedName>
        <fullName evidence="6">TraR/DksA family transcriptional regulator</fullName>
    </submittedName>
</protein>
<evidence type="ECO:0000313" key="6">
    <source>
        <dbReference type="EMBL" id="HDM90919.1"/>
    </source>
</evidence>
<reference evidence="6" key="1">
    <citation type="journal article" date="2020" name="mSystems">
        <title>Genome- and Community-Level Interaction Insights into Carbon Utilization and Element Cycling Functions of Hydrothermarchaeota in Hydrothermal Sediment.</title>
        <authorList>
            <person name="Zhou Z."/>
            <person name="Liu Y."/>
            <person name="Xu W."/>
            <person name="Pan J."/>
            <person name="Luo Z.H."/>
            <person name="Li M."/>
        </authorList>
    </citation>
    <scope>NUCLEOTIDE SEQUENCE [LARGE SCALE GENOMIC DNA]</scope>
    <source>
        <strain evidence="6">HyVt-237</strain>
    </source>
</reference>
<feature type="domain" description="Zinc finger DksA/TraR C4-type" evidence="5">
    <location>
        <begin position="81"/>
        <end position="113"/>
    </location>
</feature>
<dbReference type="GO" id="GO:0008270">
    <property type="term" value="F:zinc ion binding"/>
    <property type="evidence" value="ECO:0007669"/>
    <property type="project" value="UniProtKB-KW"/>
</dbReference>
<keyword evidence="2" id="KW-0863">Zinc-finger</keyword>
<dbReference type="SUPFAM" id="SSF57716">
    <property type="entry name" value="Glucocorticoid receptor-like (DNA-binding domain)"/>
    <property type="match status" value="1"/>
</dbReference>
<feature type="zinc finger region" description="dksA C4-type" evidence="4">
    <location>
        <begin position="86"/>
        <end position="110"/>
    </location>
</feature>
<comment type="caution">
    <text evidence="6">The sequence shown here is derived from an EMBL/GenBank/DDBJ whole genome shotgun (WGS) entry which is preliminary data.</text>
</comment>
<dbReference type="Gene3D" id="1.20.120.910">
    <property type="entry name" value="DksA, coiled-coil domain"/>
    <property type="match status" value="1"/>
</dbReference>
<proteinExistence type="predicted"/>
<keyword evidence="3" id="KW-0862">Zinc</keyword>
<dbReference type="SUPFAM" id="SSF109635">
    <property type="entry name" value="DnaK suppressor protein DksA, alpha-hairpin domain"/>
    <property type="match status" value="1"/>
</dbReference>
<dbReference type="Proteomes" id="UP000885931">
    <property type="component" value="Unassembled WGS sequence"/>
</dbReference>
<keyword evidence="1" id="KW-0479">Metal-binding</keyword>
<name>A0A7C1B4R5_UNCW3</name>